<proteinExistence type="predicted"/>
<dbReference type="RefSeq" id="XP_070884568.1">
    <property type="nucleotide sequence ID" value="XM_071031362.1"/>
</dbReference>
<keyword evidence="4" id="KW-1185">Reference proteome</keyword>
<sequence length="252" mass="28769">MPLLQFGQTLKGGLGRYVIKKRIQDTVWFTENQCKETVVIKGHLTPHIRPLLDEVQDPAEPPIIMLKHLDDYLLNSSIKKRLHQKELKYVARIGHNRFSEVQLGDLGGCYSVDSGIARGGTPVGAAVWSRPEVIMETPWNPATDIRSFGAVLRSLIYGGNFSLFRPLAVPYGHEEYNLEVLKQQSTYRYFGPFPAKYEEIASPKTITAILYLMHKIPQSETTPFSRTTKRELDWRDRPTAQGPLKDGWFQDR</sequence>
<evidence type="ECO:0000313" key="3">
    <source>
        <dbReference type="EMBL" id="KAL2865589.1"/>
    </source>
</evidence>
<feature type="region of interest" description="Disordered" evidence="1">
    <location>
        <begin position="222"/>
        <end position="252"/>
    </location>
</feature>
<feature type="domain" description="Protein kinase" evidence="2">
    <location>
        <begin position="1"/>
        <end position="249"/>
    </location>
</feature>
<organism evidence="3 4">
    <name type="scientific">Aspergillus lucknowensis</name>
    <dbReference type="NCBI Taxonomy" id="176173"/>
    <lineage>
        <taxon>Eukaryota</taxon>
        <taxon>Fungi</taxon>
        <taxon>Dikarya</taxon>
        <taxon>Ascomycota</taxon>
        <taxon>Pezizomycotina</taxon>
        <taxon>Eurotiomycetes</taxon>
        <taxon>Eurotiomycetidae</taxon>
        <taxon>Eurotiales</taxon>
        <taxon>Aspergillaceae</taxon>
        <taxon>Aspergillus</taxon>
        <taxon>Aspergillus subgen. Nidulantes</taxon>
    </lineage>
</organism>
<evidence type="ECO:0000256" key="1">
    <source>
        <dbReference type="SAM" id="MobiDB-lite"/>
    </source>
</evidence>
<dbReference type="InterPro" id="IPR011009">
    <property type="entry name" value="Kinase-like_dom_sf"/>
</dbReference>
<dbReference type="Gene3D" id="1.10.510.10">
    <property type="entry name" value="Transferase(Phosphotransferase) domain 1"/>
    <property type="match status" value="1"/>
</dbReference>
<reference evidence="3 4" key="1">
    <citation type="submission" date="2024-07" db="EMBL/GenBank/DDBJ databases">
        <title>Section-level genome sequencing and comparative genomics of Aspergillus sections Usti and Cavernicolus.</title>
        <authorList>
            <consortium name="Lawrence Berkeley National Laboratory"/>
            <person name="Nybo J.L."/>
            <person name="Vesth T.C."/>
            <person name="Theobald S."/>
            <person name="Frisvad J.C."/>
            <person name="Larsen T.O."/>
            <person name="Kjaerboelling I."/>
            <person name="Rothschild-Mancinelli K."/>
            <person name="Lyhne E.K."/>
            <person name="Kogle M.E."/>
            <person name="Barry K."/>
            <person name="Clum A."/>
            <person name="Na H."/>
            <person name="Ledsgaard L."/>
            <person name="Lin J."/>
            <person name="Lipzen A."/>
            <person name="Kuo A."/>
            <person name="Riley R."/>
            <person name="Mondo S."/>
            <person name="Labutti K."/>
            <person name="Haridas S."/>
            <person name="Pangalinan J."/>
            <person name="Salamov A.A."/>
            <person name="Simmons B.A."/>
            <person name="Magnuson J.K."/>
            <person name="Chen J."/>
            <person name="Drula E."/>
            <person name="Henrissat B."/>
            <person name="Wiebenga A."/>
            <person name="Lubbers R.J."/>
            <person name="Gomes A.C."/>
            <person name="Macurrencykelacurrency M.R."/>
            <person name="Stajich J."/>
            <person name="Grigoriev I.V."/>
            <person name="Mortensen U.H."/>
            <person name="De Vries R.P."/>
            <person name="Baker S.E."/>
            <person name="Andersen M.R."/>
        </authorList>
    </citation>
    <scope>NUCLEOTIDE SEQUENCE [LARGE SCALE GENOMIC DNA]</scope>
    <source>
        <strain evidence="3 4">CBS 449.75</strain>
    </source>
</reference>
<protein>
    <recommendedName>
        <fullName evidence="2">Protein kinase domain-containing protein</fullName>
    </recommendedName>
</protein>
<feature type="compositionally biased region" description="Basic and acidic residues" evidence="1">
    <location>
        <begin position="228"/>
        <end position="238"/>
    </location>
</feature>
<dbReference type="InterPro" id="IPR000719">
    <property type="entry name" value="Prot_kinase_dom"/>
</dbReference>
<evidence type="ECO:0000313" key="4">
    <source>
        <dbReference type="Proteomes" id="UP001610432"/>
    </source>
</evidence>
<evidence type="ECO:0000259" key="2">
    <source>
        <dbReference type="PROSITE" id="PS50011"/>
    </source>
</evidence>
<name>A0ABR4LNB1_9EURO</name>
<accession>A0ABR4LNB1</accession>
<dbReference type="PROSITE" id="PS50011">
    <property type="entry name" value="PROTEIN_KINASE_DOM"/>
    <property type="match status" value="1"/>
</dbReference>
<dbReference type="EMBL" id="JBFXLQ010000031">
    <property type="protein sequence ID" value="KAL2865589.1"/>
    <property type="molecule type" value="Genomic_DNA"/>
</dbReference>
<comment type="caution">
    <text evidence="3">The sequence shown here is derived from an EMBL/GenBank/DDBJ whole genome shotgun (WGS) entry which is preliminary data.</text>
</comment>
<dbReference type="SUPFAM" id="SSF56112">
    <property type="entry name" value="Protein kinase-like (PK-like)"/>
    <property type="match status" value="1"/>
</dbReference>
<gene>
    <name evidence="3" type="ORF">BJX67DRAFT_373206</name>
</gene>
<dbReference type="GeneID" id="98146434"/>
<dbReference type="Proteomes" id="UP001610432">
    <property type="component" value="Unassembled WGS sequence"/>
</dbReference>